<reference evidence="2" key="1">
    <citation type="journal article" date="2014" name="Int. J. Syst. Evol. Microbiol.">
        <title>Complete genome sequence of Corynebacterium casei LMG S-19264T (=DSM 44701T), isolated from a smear-ripened cheese.</title>
        <authorList>
            <consortium name="US DOE Joint Genome Institute (JGI-PGF)"/>
            <person name="Walter F."/>
            <person name="Albersmeier A."/>
            <person name="Kalinowski J."/>
            <person name="Ruckert C."/>
        </authorList>
    </citation>
    <scope>NUCLEOTIDE SEQUENCE</scope>
    <source>
        <strain evidence="2">CGMCC 1.15725</strain>
    </source>
</reference>
<dbReference type="Proteomes" id="UP000646365">
    <property type="component" value="Unassembled WGS sequence"/>
</dbReference>
<dbReference type="SUPFAM" id="SSF88713">
    <property type="entry name" value="Glycoside hydrolase/deacetylase"/>
    <property type="match status" value="1"/>
</dbReference>
<gene>
    <name evidence="2" type="ORF">GCM10011611_53340</name>
</gene>
<reference evidence="2" key="2">
    <citation type="submission" date="2020-09" db="EMBL/GenBank/DDBJ databases">
        <authorList>
            <person name="Sun Q."/>
            <person name="Zhou Y."/>
        </authorList>
    </citation>
    <scope>NUCLEOTIDE SEQUENCE</scope>
    <source>
        <strain evidence="2">CGMCC 1.15725</strain>
    </source>
</reference>
<dbReference type="InterPro" id="IPR011330">
    <property type="entry name" value="Glyco_hydro/deAcase_b/a-brl"/>
</dbReference>
<dbReference type="AlphaFoldDB" id="A0A8J2YYA3"/>
<dbReference type="PANTHER" id="PTHR30105">
    <property type="entry name" value="UNCHARACTERIZED YIBQ-RELATED"/>
    <property type="match status" value="1"/>
</dbReference>
<dbReference type="Pfam" id="PF04748">
    <property type="entry name" value="Polysacc_deac_2"/>
    <property type="match status" value="1"/>
</dbReference>
<evidence type="ECO:0008006" key="4">
    <source>
        <dbReference type="Google" id="ProtNLM"/>
    </source>
</evidence>
<dbReference type="CDD" id="cd10936">
    <property type="entry name" value="CE4_DAC2"/>
    <property type="match status" value="1"/>
</dbReference>
<keyword evidence="3" id="KW-1185">Reference proteome</keyword>
<accession>A0A8J2YYA3</accession>
<dbReference type="GO" id="GO:0005975">
    <property type="term" value="P:carbohydrate metabolic process"/>
    <property type="evidence" value="ECO:0007669"/>
    <property type="project" value="InterPro"/>
</dbReference>
<feature type="compositionally biased region" description="Pro residues" evidence="1">
    <location>
        <begin position="115"/>
        <end position="124"/>
    </location>
</feature>
<proteinExistence type="predicted"/>
<dbReference type="PANTHER" id="PTHR30105:SF2">
    <property type="entry name" value="DIVERGENT POLYSACCHARIDE DEACETYLASE SUPERFAMILY"/>
    <property type="match status" value="1"/>
</dbReference>
<name>A0A8J2YYA3_9PROT</name>
<protein>
    <recommendedName>
        <fullName evidence="4">Divergent polysaccharide deacetylase family protein</fullName>
    </recommendedName>
</protein>
<evidence type="ECO:0000256" key="1">
    <source>
        <dbReference type="SAM" id="MobiDB-lite"/>
    </source>
</evidence>
<organism evidence="2 3">
    <name type="scientific">Aliidongia dinghuensis</name>
    <dbReference type="NCBI Taxonomy" id="1867774"/>
    <lineage>
        <taxon>Bacteria</taxon>
        <taxon>Pseudomonadati</taxon>
        <taxon>Pseudomonadota</taxon>
        <taxon>Alphaproteobacteria</taxon>
        <taxon>Rhodospirillales</taxon>
        <taxon>Dongiaceae</taxon>
        <taxon>Aliidongia</taxon>
    </lineage>
</organism>
<evidence type="ECO:0000313" key="2">
    <source>
        <dbReference type="EMBL" id="GGF40272.1"/>
    </source>
</evidence>
<dbReference type="InterPro" id="IPR006837">
    <property type="entry name" value="Divergent_DAC"/>
</dbReference>
<feature type="region of interest" description="Disordered" evidence="1">
    <location>
        <begin position="33"/>
        <end position="124"/>
    </location>
</feature>
<comment type="caution">
    <text evidence="2">The sequence shown here is derived from an EMBL/GenBank/DDBJ whole genome shotgun (WGS) entry which is preliminary data.</text>
</comment>
<sequence length="388" mass="41368">MGKGMAGRGKRRWQLWASVAALALAAGVMALILTPERETPRPEKPEQKSVSLPHRIETPLIPSPQPVQPAQRHGTDTLAPLIEEATADKGPAKPQSAPPASDPEAVAGPEVASLPPAPPPVEPAKPVAPPPVVLPAPHGEPAWRRNALPSAPVAGQPMIAIVIDDMGLDRKRSAEVMTLPGPLTLSFMTYADDLAKQTAVGRAHGDEIMLHMPMEPQARHVDPGPNALVTGLDDDELRRRVIWGLGRMDGFVGVNNHMGSKFTESQPGMTIVLEQLRQRGLFFLDSRTTPHSVGLATARQMGVPSVGRDVFLDNFMTDPEVARELAQTEAVARKNGVAIAIGHPHDATIAELRQWLPTVAAKGFQLVPVSAIVAHEQTQAARVAKTGG</sequence>
<feature type="compositionally biased region" description="Basic and acidic residues" evidence="1">
    <location>
        <begin position="35"/>
        <end position="47"/>
    </location>
</feature>
<dbReference type="EMBL" id="BMJQ01000017">
    <property type="protein sequence ID" value="GGF40272.1"/>
    <property type="molecule type" value="Genomic_DNA"/>
</dbReference>
<dbReference type="Gene3D" id="3.20.20.370">
    <property type="entry name" value="Glycoside hydrolase/deacetylase"/>
    <property type="match status" value="1"/>
</dbReference>
<evidence type="ECO:0000313" key="3">
    <source>
        <dbReference type="Proteomes" id="UP000646365"/>
    </source>
</evidence>